<feature type="domain" description="Tll0287-like" evidence="1">
    <location>
        <begin position="118"/>
        <end position="261"/>
    </location>
</feature>
<evidence type="ECO:0000259" key="1">
    <source>
        <dbReference type="Pfam" id="PF11845"/>
    </source>
</evidence>
<organism evidence="2 3">
    <name type="scientific">Rhodovibrio sodomensis</name>
    <dbReference type="NCBI Taxonomy" id="1088"/>
    <lineage>
        <taxon>Bacteria</taxon>
        <taxon>Pseudomonadati</taxon>
        <taxon>Pseudomonadota</taxon>
        <taxon>Alphaproteobacteria</taxon>
        <taxon>Rhodospirillales</taxon>
        <taxon>Rhodovibrionaceae</taxon>
        <taxon>Rhodovibrio</taxon>
    </lineage>
</organism>
<keyword evidence="3" id="KW-1185">Reference proteome</keyword>
<comment type="caution">
    <text evidence="2">The sequence shown here is derived from an EMBL/GenBank/DDBJ whole genome shotgun (WGS) entry which is preliminary data.</text>
</comment>
<gene>
    <name evidence="2" type="ORF">CKO28_17020</name>
</gene>
<dbReference type="InterPro" id="IPR021796">
    <property type="entry name" value="Tll0287-like_dom"/>
</dbReference>
<accession>A0ABS1DIA2</accession>
<name>A0ABS1DIA2_9PROT</name>
<proteinExistence type="predicted"/>
<dbReference type="Proteomes" id="UP001296873">
    <property type="component" value="Unassembled WGS sequence"/>
</dbReference>
<dbReference type="EMBL" id="NRRL01000059">
    <property type="protein sequence ID" value="MBK1669741.1"/>
    <property type="molecule type" value="Genomic_DNA"/>
</dbReference>
<protein>
    <recommendedName>
        <fullName evidence="1">Tll0287-like domain-containing protein</fullName>
    </recommendedName>
</protein>
<evidence type="ECO:0000313" key="3">
    <source>
        <dbReference type="Proteomes" id="UP001296873"/>
    </source>
</evidence>
<evidence type="ECO:0000313" key="2">
    <source>
        <dbReference type="EMBL" id="MBK1669741.1"/>
    </source>
</evidence>
<reference evidence="2 3" key="1">
    <citation type="journal article" date="2020" name="Microorganisms">
        <title>Osmotic Adaptation and Compatible Solute Biosynthesis of Phototrophic Bacteria as Revealed from Genome Analyses.</title>
        <authorList>
            <person name="Imhoff J.F."/>
            <person name="Rahn T."/>
            <person name="Kunzel S."/>
            <person name="Keller A."/>
            <person name="Neulinger S.C."/>
        </authorList>
    </citation>
    <scope>NUCLEOTIDE SEQUENCE [LARGE SCALE GENOMIC DNA]</scope>
    <source>
        <strain evidence="2 3">DSM 9895</strain>
    </source>
</reference>
<dbReference type="Pfam" id="PF11845">
    <property type="entry name" value="Tll0287-like"/>
    <property type="match status" value="1"/>
</dbReference>
<dbReference type="Gene3D" id="3.30.450.290">
    <property type="match status" value="1"/>
</dbReference>
<sequence>MRSSSRWGSRKAAHCRLPTCQRFATRGRSTHRGGSAPTVHSHKRIRFPDSPLIKTRCLETHMSTHIRRTLAAALALVAAASVAVPAGRAGAQDGEAAPVPQAEVKAARGLVKTFSQELKGELTAAIKDGGPTHAIGVCNEVAPEIGGKLSADSAWSIGRTALKVRNPRNSPSPRERAVLKSFQRRHANGEGFKNMEHAAIIDEGGQRYIHYMKAIPTQEACLACHGTNVKENVLSAIDENYPADAATGFEEGELRGAFTLVKPLPTN</sequence>